<dbReference type="PANTHER" id="PTHR33498:SF1">
    <property type="entry name" value="TRANSPOSASE FOR INSERTION SEQUENCE ELEMENT IS1557"/>
    <property type="match status" value="1"/>
</dbReference>
<protein>
    <submittedName>
        <fullName evidence="3">ISL3 family transposase</fullName>
    </submittedName>
</protein>
<feature type="domain" description="Transposase IS204/IS1001/IS1096/IS1165 zinc-finger" evidence="2">
    <location>
        <begin position="42"/>
        <end position="85"/>
    </location>
</feature>
<evidence type="ECO:0000259" key="2">
    <source>
        <dbReference type="Pfam" id="PF14690"/>
    </source>
</evidence>
<feature type="domain" description="Transposase IS204/IS1001/IS1096/IS1165 DDE" evidence="1">
    <location>
        <begin position="411"/>
        <end position="529"/>
    </location>
</feature>
<evidence type="ECO:0000259" key="1">
    <source>
        <dbReference type="Pfam" id="PF01610"/>
    </source>
</evidence>
<accession>A0ABY9HUI2</accession>
<keyword evidence="4" id="KW-1185">Reference proteome</keyword>
<dbReference type="EMBL" id="CP120997">
    <property type="protein sequence ID" value="WLQ37976.1"/>
    <property type="molecule type" value="Genomic_DNA"/>
</dbReference>
<name>A0ABY9HUI2_9ACTN</name>
<evidence type="ECO:0000313" key="4">
    <source>
        <dbReference type="Proteomes" id="UP001239522"/>
    </source>
</evidence>
<gene>
    <name evidence="3" type="ORF">P8A18_33035</name>
</gene>
<dbReference type="InterPro" id="IPR047951">
    <property type="entry name" value="Transpos_ISL3"/>
</dbReference>
<dbReference type="PANTHER" id="PTHR33498">
    <property type="entry name" value="TRANSPOSASE FOR INSERTION SEQUENCE ELEMENT IS1557"/>
    <property type="match status" value="1"/>
</dbReference>
<reference evidence="3 4" key="1">
    <citation type="submission" date="2023-03" db="EMBL/GenBank/DDBJ databases">
        <title>Isolation and description of six Streptomyces strains from soil environments, able to metabolize different microbial glucans.</title>
        <authorList>
            <person name="Widen T."/>
            <person name="Larsbrink J."/>
        </authorList>
    </citation>
    <scope>NUCLEOTIDE SEQUENCE [LARGE SCALE GENOMIC DNA]</scope>
    <source>
        <strain evidence="3 4">Mut1</strain>
    </source>
</reference>
<evidence type="ECO:0000313" key="3">
    <source>
        <dbReference type="EMBL" id="WLQ37976.1"/>
    </source>
</evidence>
<sequence>MEERLLRLEALLFPSVADVTVLSVDMCDEAVRVEARRTAAEAVCPSCGCSSSRIHSSYLRFPADVPSGGRRVVLCLQVRRFFCLDAVCGRRTFVEQMPGLTRRYSRWTERLRSTLAMVGLALAGRAGARMAGVFGVPVSRSTVLRLVDMLPEPDVPTPRVVGVDEYATRKGRVYGTVLVDCETRRPVDLLPDREASSLAEWLSKRPGIEMICRDRAPFFAEGASAGAPQAIQVADRWHLRHNLSEAAERAVAHHRQCLRVLAPEPAEEELAEPAPSVVDPASPWKSDRFANRIRTRHATVHVMLEAGHSRRSIGRQLHMTHRTVKSLADAARPEDLFTGQYQFNRASALDEYKPHLDGRWNEGCTNAWKLWEEIVPLGYKGSYGIVSAYIRKKRTSPRPVTAQPPAPRQVAKWILSRPETLTEIEQLRLKAVLANCPELDALTGHVRSFAQMLTERQGNRLPEWLDAVRQDDLPSLHTLAAGIDRDRDAVIAGLTLPWNSGVVEGHVNRIKMLKRQMFGRAGFSLLRKRVLLANNLAEHHDHPVLAVDVVRLPGCVPRRRQTGIGERMRPTLAMREWSTRRKVTTAAALQMLWLGVLITALTIWDLSLSVPVAIAIWAGPALGGVVGTWAASKTSPR</sequence>
<organism evidence="3 4">
    <name type="scientific">Streptomyces castrisilvae</name>
    <dbReference type="NCBI Taxonomy" id="3033811"/>
    <lineage>
        <taxon>Bacteria</taxon>
        <taxon>Bacillati</taxon>
        <taxon>Actinomycetota</taxon>
        <taxon>Actinomycetes</taxon>
        <taxon>Kitasatosporales</taxon>
        <taxon>Streptomycetaceae</taxon>
        <taxon>Streptomyces</taxon>
    </lineage>
</organism>
<dbReference type="InterPro" id="IPR002560">
    <property type="entry name" value="Transposase_DDE"/>
</dbReference>
<feature type="domain" description="Transposase IS204/IS1001/IS1096/IS1165 DDE" evidence="1">
    <location>
        <begin position="161"/>
        <end position="254"/>
    </location>
</feature>
<dbReference type="NCBIfam" id="NF033550">
    <property type="entry name" value="transpos_ISL3"/>
    <property type="match status" value="1"/>
</dbReference>
<dbReference type="Pfam" id="PF01610">
    <property type="entry name" value="DDE_Tnp_ISL3"/>
    <property type="match status" value="2"/>
</dbReference>
<dbReference type="Pfam" id="PF14690">
    <property type="entry name" value="Zn_ribbon_ISL3"/>
    <property type="match status" value="1"/>
</dbReference>
<proteinExistence type="predicted"/>
<dbReference type="RefSeq" id="WP_306060589.1">
    <property type="nucleotide sequence ID" value="NZ_CP120997.1"/>
</dbReference>
<dbReference type="Proteomes" id="UP001239522">
    <property type="component" value="Chromosome"/>
</dbReference>
<dbReference type="InterPro" id="IPR029261">
    <property type="entry name" value="Transposase_Znf"/>
</dbReference>